<evidence type="ECO:0000259" key="10">
    <source>
        <dbReference type="PROSITE" id="PS50839"/>
    </source>
</evidence>
<evidence type="ECO:0000256" key="5">
    <source>
        <dbReference type="ARBA" id="ARBA00022692"/>
    </source>
</evidence>
<dbReference type="Proteomes" id="UP000681340">
    <property type="component" value="Unassembled WGS sequence"/>
</dbReference>
<sequence>MSAVAVTGLQRAERRVQAEALNGRTDAIVTAVTTEGRRYVNALLDVAAAVGAQQDLTAADFAAITRPVSRGRLSGATGISFVVASPPGQVAQLQRQWRRQGSTTLSLVPARPTPAEHRFVVLSRSLDPDTAILGVDTAASPEAVEAMNMARDTGQVTASRTYVLLRDRAAPAGEQQLSFVLTAPVYEVGAAPDAISVRGWLLMGVRGGDFLSQVLSRVAQDKAGVKLLDTSTAGPGIPVAEWRPPGKPYSGPARVVSAQVAQRRWTLSVQPTTALIERSQSQLVQAVGAGGFIISVLLAGLVVVLATSRDRAVKRVMQATAALHEDITRREKVEAALRRRDAELTGFAGVVAHDLRSPLSATTGYLALLRDDVRDSLDDSTGYYLHRVESGLRRMSDLIDDLLAYATAENAEIRREPVDLAALTAEIVTERLSHLDSEDRLASTSAPCPPSPVTAECCVRSSTT</sequence>
<dbReference type="GO" id="GO:0000155">
    <property type="term" value="F:phosphorelay sensor kinase activity"/>
    <property type="evidence" value="ECO:0007669"/>
    <property type="project" value="InterPro"/>
</dbReference>
<dbReference type="EC" id="2.7.13.3" evidence="3"/>
<comment type="subcellular location">
    <subcellularLocation>
        <location evidence="2">Cell membrane</location>
    </subcellularLocation>
</comment>
<comment type="caution">
    <text evidence="11">The sequence shown here is derived from an EMBL/GenBank/DDBJ whole genome shotgun (WGS) entry which is preliminary data.</text>
</comment>
<dbReference type="InterPro" id="IPR050351">
    <property type="entry name" value="BphY/WalK/GraS-like"/>
</dbReference>
<dbReference type="Gene3D" id="1.10.287.130">
    <property type="match status" value="1"/>
</dbReference>
<evidence type="ECO:0000256" key="9">
    <source>
        <dbReference type="SAM" id="Phobius"/>
    </source>
</evidence>
<dbReference type="GO" id="GO:0005886">
    <property type="term" value="C:plasma membrane"/>
    <property type="evidence" value="ECO:0007669"/>
    <property type="project" value="UniProtKB-SubCell"/>
</dbReference>
<dbReference type="GO" id="GO:0000156">
    <property type="term" value="F:phosphorelay response regulator activity"/>
    <property type="evidence" value="ECO:0007669"/>
    <property type="project" value="TreeGrafter"/>
</dbReference>
<evidence type="ECO:0000313" key="11">
    <source>
        <dbReference type="EMBL" id="GIM75339.1"/>
    </source>
</evidence>
<dbReference type="InterPro" id="IPR042240">
    <property type="entry name" value="CHASE_sf"/>
</dbReference>
<evidence type="ECO:0000256" key="4">
    <source>
        <dbReference type="ARBA" id="ARBA00022679"/>
    </source>
</evidence>
<evidence type="ECO:0000256" key="7">
    <source>
        <dbReference type="ARBA" id="ARBA00022989"/>
    </source>
</evidence>
<dbReference type="Gene3D" id="3.30.450.350">
    <property type="entry name" value="CHASE domain"/>
    <property type="match status" value="1"/>
</dbReference>
<name>A0A919VQV5_9ACTN</name>
<dbReference type="EMBL" id="BOQL01000056">
    <property type="protein sequence ID" value="GIM75339.1"/>
    <property type="molecule type" value="Genomic_DNA"/>
</dbReference>
<feature type="domain" description="CHASE" evidence="10">
    <location>
        <begin position="120"/>
        <end position="219"/>
    </location>
</feature>
<keyword evidence="5 9" id="KW-0812">Transmembrane</keyword>
<evidence type="ECO:0000256" key="6">
    <source>
        <dbReference type="ARBA" id="ARBA00022777"/>
    </source>
</evidence>
<feature type="transmembrane region" description="Helical" evidence="9">
    <location>
        <begin position="283"/>
        <end position="307"/>
    </location>
</feature>
<keyword evidence="12" id="KW-1185">Reference proteome</keyword>
<gene>
    <name evidence="11" type="ORF">Aau02nite_65450</name>
</gene>
<dbReference type="GO" id="GO:0030295">
    <property type="term" value="F:protein kinase activator activity"/>
    <property type="evidence" value="ECO:0007669"/>
    <property type="project" value="TreeGrafter"/>
</dbReference>
<dbReference type="SMART" id="SM00388">
    <property type="entry name" value="HisKA"/>
    <property type="match status" value="1"/>
</dbReference>
<keyword evidence="8 9" id="KW-0472">Membrane</keyword>
<dbReference type="InterPro" id="IPR003661">
    <property type="entry name" value="HisK_dim/P_dom"/>
</dbReference>
<evidence type="ECO:0000256" key="1">
    <source>
        <dbReference type="ARBA" id="ARBA00000085"/>
    </source>
</evidence>
<dbReference type="PANTHER" id="PTHR42878">
    <property type="entry name" value="TWO-COMPONENT HISTIDINE KINASE"/>
    <property type="match status" value="1"/>
</dbReference>
<evidence type="ECO:0000256" key="2">
    <source>
        <dbReference type="ARBA" id="ARBA00004236"/>
    </source>
</evidence>
<dbReference type="SUPFAM" id="SSF47384">
    <property type="entry name" value="Homodimeric domain of signal transducing histidine kinase"/>
    <property type="match status" value="1"/>
</dbReference>
<dbReference type="AlphaFoldDB" id="A0A919VQV5"/>
<dbReference type="GO" id="GO:0007234">
    <property type="term" value="P:osmosensory signaling via phosphorelay pathway"/>
    <property type="evidence" value="ECO:0007669"/>
    <property type="project" value="TreeGrafter"/>
</dbReference>
<keyword evidence="4" id="KW-0808">Transferase</keyword>
<evidence type="ECO:0000313" key="12">
    <source>
        <dbReference type="Proteomes" id="UP000681340"/>
    </source>
</evidence>
<protein>
    <recommendedName>
        <fullName evidence="3">histidine kinase</fullName>
        <ecNumber evidence="3">2.7.13.3</ecNumber>
    </recommendedName>
</protein>
<dbReference type="CDD" id="cd00082">
    <property type="entry name" value="HisKA"/>
    <property type="match status" value="1"/>
</dbReference>
<accession>A0A919VQV5</accession>
<dbReference type="PROSITE" id="PS50839">
    <property type="entry name" value="CHASE"/>
    <property type="match status" value="1"/>
</dbReference>
<dbReference type="Pfam" id="PF03924">
    <property type="entry name" value="CHASE"/>
    <property type="match status" value="1"/>
</dbReference>
<proteinExistence type="predicted"/>
<keyword evidence="7 9" id="KW-1133">Transmembrane helix</keyword>
<evidence type="ECO:0000256" key="8">
    <source>
        <dbReference type="ARBA" id="ARBA00023136"/>
    </source>
</evidence>
<dbReference type="PANTHER" id="PTHR42878:SF15">
    <property type="entry name" value="BACTERIOPHYTOCHROME"/>
    <property type="match status" value="1"/>
</dbReference>
<evidence type="ECO:0000256" key="3">
    <source>
        <dbReference type="ARBA" id="ARBA00012438"/>
    </source>
</evidence>
<dbReference type="InterPro" id="IPR036097">
    <property type="entry name" value="HisK_dim/P_sf"/>
</dbReference>
<keyword evidence="6" id="KW-0418">Kinase</keyword>
<dbReference type="Pfam" id="PF00512">
    <property type="entry name" value="HisKA"/>
    <property type="match status" value="1"/>
</dbReference>
<dbReference type="SMART" id="SM01079">
    <property type="entry name" value="CHASE"/>
    <property type="match status" value="1"/>
</dbReference>
<dbReference type="InterPro" id="IPR006189">
    <property type="entry name" value="CHASE_dom"/>
</dbReference>
<comment type="catalytic activity">
    <reaction evidence="1">
        <text>ATP + protein L-histidine = ADP + protein N-phospho-L-histidine.</text>
        <dbReference type="EC" id="2.7.13.3"/>
    </reaction>
</comment>
<reference evidence="11" key="1">
    <citation type="submission" date="2021-03" db="EMBL/GenBank/DDBJ databases">
        <title>Whole genome shotgun sequence of Actinoplanes auranticolor NBRC 12245.</title>
        <authorList>
            <person name="Komaki H."/>
            <person name="Tamura T."/>
        </authorList>
    </citation>
    <scope>NUCLEOTIDE SEQUENCE</scope>
    <source>
        <strain evidence="11">NBRC 12245</strain>
    </source>
</reference>
<organism evidence="11 12">
    <name type="scientific">Actinoplanes auranticolor</name>
    <dbReference type="NCBI Taxonomy" id="47988"/>
    <lineage>
        <taxon>Bacteria</taxon>
        <taxon>Bacillati</taxon>
        <taxon>Actinomycetota</taxon>
        <taxon>Actinomycetes</taxon>
        <taxon>Micromonosporales</taxon>
        <taxon>Micromonosporaceae</taxon>
        <taxon>Actinoplanes</taxon>
    </lineage>
</organism>